<proteinExistence type="predicted"/>
<feature type="chain" id="PRO_5003284598" description="Glycoside hydrolase 123 C-terminal domain-containing protein" evidence="1">
    <location>
        <begin position="22"/>
        <end position="821"/>
    </location>
</feature>
<evidence type="ECO:0008006" key="4">
    <source>
        <dbReference type="Google" id="ProtNLM"/>
    </source>
</evidence>
<evidence type="ECO:0000313" key="3">
    <source>
        <dbReference type="Proteomes" id="UP000001062"/>
    </source>
</evidence>
<gene>
    <name evidence="2" type="ordered locus">Marme_0736</name>
</gene>
<dbReference type="OrthoDB" id="7345857at2"/>
<dbReference type="PATRIC" id="fig|717774.3.peg.764"/>
<organism evidence="2 3">
    <name type="scientific">Marinomonas mediterranea (strain ATCC 700492 / JCM 21426 / NBRC 103028 / MMB-1)</name>
    <dbReference type="NCBI Taxonomy" id="717774"/>
    <lineage>
        <taxon>Bacteria</taxon>
        <taxon>Pseudomonadati</taxon>
        <taxon>Pseudomonadota</taxon>
        <taxon>Gammaproteobacteria</taxon>
        <taxon>Oceanospirillales</taxon>
        <taxon>Oceanospirillaceae</taxon>
        <taxon>Marinomonas</taxon>
    </lineage>
</organism>
<dbReference type="RefSeq" id="WP_013659924.1">
    <property type="nucleotide sequence ID" value="NC_015276.1"/>
</dbReference>
<dbReference type="Gene3D" id="2.60.120.430">
    <property type="entry name" value="Galactose-binding lectin"/>
    <property type="match status" value="1"/>
</dbReference>
<reference evidence="2 3" key="1">
    <citation type="journal article" date="2012" name="Stand. Genomic Sci.">
        <title>Complete genome sequence of the melanogenic marine bacterium Marinomonas mediterranea type strain (MMB-1(T)).</title>
        <authorList>
            <person name="Lucas-Elio P."/>
            <person name="Goodwin L."/>
            <person name="Woyke T."/>
            <person name="Pitluck S."/>
            <person name="Nolan M."/>
            <person name="Kyrpides N.C."/>
            <person name="Detter J.C."/>
            <person name="Copeland A."/>
            <person name="Teshima H."/>
            <person name="Bruce D."/>
            <person name="Detter C."/>
            <person name="Tapia R."/>
            <person name="Han S."/>
            <person name="Land M.L."/>
            <person name="Ivanova N."/>
            <person name="Mikhailova N."/>
            <person name="Johnston A.W."/>
            <person name="Sanchez-Amat A."/>
        </authorList>
    </citation>
    <scope>NUCLEOTIDE SEQUENCE [LARGE SCALE GENOMIC DNA]</scope>
    <source>
        <strain evidence="3">ATCC 700492 / JCM 21426 / NBRC 103028 / MMB-1</strain>
    </source>
</reference>
<sequence length="821" mass="93502" precursor="true">MSYVNALLCLSSLLYAGFAFSAAPSSNEPLSFSQGTKKQLWRYDEGIEKGKELVLKGKVLSKQARLLVRIDHPKSHHYFSRFNHEQLLSQGQFTVRLDLDSLKTGHKFAFSADQIRRLYYAAIDGDIQLLDAHISSKPTAPSQLVGWDFGSQKTGAWGFYGVTPGSRWEDIGGIGLTKPNDVPLRGNLRQRNRPYHDALIRDGFEGIQSVTLPLKNGLWRVRLWTSDIGEWEYLPHPLKRKVVINEQTVLAQDLNADQWQEKYYFNQPDLGGSLASSTIEPHQNNSPKRMADPFWDSFMINRGNPIDAVVKVENEQLHITLESDVPAGTFLSAVIATPWNEASENIMARFDQLRKDAFIEQWPILPSPYQWQDHSNIALFGNDTTWVAHSEQIEFKIEFDQAYGHLLSHTLPITDAIWLKEKRILGRVGGQERALTERVYLEAFDPQHTEAKTGDIWYLFAKIKKAKTQSTSRIGQHSSSIGALTFSYGSLQHTFAHLPIHLPRSPVPVGIYMDYAPHLSWFSTDLAIEQSQCDYRFLQRLGVSGVAPALPTPSTKPESIKAFKKAIQAPLMAGLQAPFPAYTPLKRMVNQPLHEQISVLQALKQSHPYTLWSLADEPGLFIDMDEKLNQLNTQLADFLPTLRRYAQLNHGEHSTLVSQYSDVLINQGYGLNKASFEALKQANVRYYLYNLPNLRYASGLYLWRSKAGGFWQWHGRMPTAHPFDPTDGREDDVQFFLPKKNSCDYPTIRADLINMRTGINDLRWLSWLSQNANHDIHFAILHHELEQIIALDFSKKTIFNKEINAIIEKIKKLAQTMPLDR</sequence>
<dbReference type="AlphaFoldDB" id="F2K2H4"/>
<evidence type="ECO:0000313" key="2">
    <source>
        <dbReference type="EMBL" id="ADZ90019.1"/>
    </source>
</evidence>
<dbReference type="eggNOG" id="ENOG502ZA0U">
    <property type="taxonomic scope" value="Bacteria"/>
</dbReference>
<dbReference type="STRING" id="717774.Marme_0736"/>
<protein>
    <recommendedName>
        <fullName evidence="4">Glycoside hydrolase 123 C-terminal domain-containing protein</fullName>
    </recommendedName>
</protein>
<dbReference type="EMBL" id="CP002583">
    <property type="protein sequence ID" value="ADZ90019.1"/>
    <property type="molecule type" value="Genomic_DNA"/>
</dbReference>
<dbReference type="HOGENOM" id="CLU_344465_0_0_6"/>
<evidence type="ECO:0000256" key="1">
    <source>
        <dbReference type="SAM" id="SignalP"/>
    </source>
</evidence>
<dbReference type="KEGG" id="mme:Marme_0736"/>
<name>F2K2H4_MARM1</name>
<keyword evidence="3" id="KW-1185">Reference proteome</keyword>
<keyword evidence="1" id="KW-0732">Signal</keyword>
<dbReference type="Proteomes" id="UP000001062">
    <property type="component" value="Chromosome"/>
</dbReference>
<accession>F2K2H4</accession>
<feature type="signal peptide" evidence="1">
    <location>
        <begin position="1"/>
        <end position="21"/>
    </location>
</feature>